<sequence>MASSGINDSNSLTEQGINLQISGVERIILPVPEKKPNANTVVDMNISIVNNSLIPFRFNRSGTLIPQIVGSDEQVLQIQEPRDRRKSNKYDDYLVTAGETIFAFLYIQIYWLNNKLQLQIPSTSTELSTESNNFWKVNNIELGIYTLRFIYRTNIKTAAGIETVRLYTQSIILHLIEPVQTNNRIVEFDGIRFETLVPKQILIIPEKQPESTTVVQFGLNITNMSSTPYRFKFHGLKPEIQSSAGKMLRRLYNINASIGIEESHFLVAVPGETLTCFLDGVLYWGSNDQLVMRGRDSIGGYWFFTNLNSGSYQVRFTYKGSTQSSVTRLLRGIVIENLWTGIVTTPFIDFQLVNK</sequence>
<name>A0A7D7QZB7_9NOSO</name>
<proteinExistence type="predicted"/>
<keyword evidence="1" id="KW-0812">Transmembrane</keyword>
<dbReference type="RefSeq" id="WP_181927231.1">
    <property type="nucleotide sequence ID" value="NZ_CP054696.1"/>
</dbReference>
<gene>
    <name evidence="2" type="ORF">HUN01_01420</name>
</gene>
<protein>
    <submittedName>
        <fullName evidence="2">Uncharacterized protein</fullName>
    </submittedName>
</protein>
<dbReference type="EMBL" id="CP054696">
    <property type="protein sequence ID" value="QMS86306.1"/>
    <property type="molecule type" value="Genomic_DNA"/>
</dbReference>
<evidence type="ECO:0000313" key="3">
    <source>
        <dbReference type="Proteomes" id="UP000514713"/>
    </source>
</evidence>
<dbReference type="AlphaFoldDB" id="A0A7D7QZB7"/>
<keyword evidence="1" id="KW-0472">Membrane</keyword>
<accession>A0A7D7QZB7</accession>
<keyword evidence="2" id="KW-0614">Plasmid</keyword>
<evidence type="ECO:0000256" key="1">
    <source>
        <dbReference type="SAM" id="Phobius"/>
    </source>
</evidence>
<feature type="transmembrane region" description="Helical" evidence="1">
    <location>
        <begin position="93"/>
        <end position="112"/>
    </location>
</feature>
<organism evidence="2 3">
    <name type="scientific">Nostoc edaphicum CCNP1411</name>
    <dbReference type="NCBI Taxonomy" id="1472755"/>
    <lineage>
        <taxon>Bacteria</taxon>
        <taxon>Bacillati</taxon>
        <taxon>Cyanobacteriota</taxon>
        <taxon>Cyanophyceae</taxon>
        <taxon>Nostocales</taxon>
        <taxon>Nostocaceae</taxon>
        <taxon>Nostoc</taxon>
    </lineage>
</organism>
<evidence type="ECO:0000313" key="2">
    <source>
        <dbReference type="EMBL" id="QMS86306.1"/>
    </source>
</evidence>
<geneLocation type="plasmid" evidence="3">
    <name>pne_4</name>
</geneLocation>
<keyword evidence="1" id="KW-1133">Transmembrane helix</keyword>
<reference evidence="3" key="1">
    <citation type="submission" date="2020-06" db="EMBL/GenBank/DDBJ databases">
        <title>Nostoc edaphicum CCNP1411 genome.</title>
        <authorList>
            <person name="Fidor A."/>
            <person name="Grabski M."/>
            <person name="Gawor J."/>
            <person name="Gromadka R."/>
            <person name="Wegrzyn G."/>
            <person name="Mazur-Marzec H."/>
        </authorList>
    </citation>
    <scope>NUCLEOTIDE SEQUENCE [LARGE SCALE GENOMIC DNA]</scope>
    <source>
        <strain evidence="3">CCNP1411</strain>
        <plasmid evidence="3">pne_4</plasmid>
    </source>
</reference>
<dbReference type="Proteomes" id="UP000514713">
    <property type="component" value="Plasmid pNe_4"/>
</dbReference>
<keyword evidence="3" id="KW-1185">Reference proteome</keyword>
<dbReference type="KEGG" id="ned:HUN01_01420"/>